<keyword evidence="2" id="KW-1185">Reference proteome</keyword>
<dbReference type="SUPFAM" id="SSF47954">
    <property type="entry name" value="Cyclin-like"/>
    <property type="match status" value="1"/>
</dbReference>
<dbReference type="CDD" id="cd20557">
    <property type="entry name" value="CYCLIN_ScPCL1-like"/>
    <property type="match status" value="1"/>
</dbReference>
<dbReference type="InterPro" id="IPR013922">
    <property type="entry name" value="Cyclin_PHO80-like"/>
</dbReference>
<dbReference type="PANTHER" id="PTHR15615:SF27">
    <property type="entry name" value="PHO85 CYCLIN CLG1"/>
    <property type="match status" value="1"/>
</dbReference>
<evidence type="ECO:0008006" key="3">
    <source>
        <dbReference type="Google" id="ProtNLM"/>
    </source>
</evidence>
<organism evidence="1 2">
    <name type="scientific">Coemansia biformis</name>
    <dbReference type="NCBI Taxonomy" id="1286918"/>
    <lineage>
        <taxon>Eukaryota</taxon>
        <taxon>Fungi</taxon>
        <taxon>Fungi incertae sedis</taxon>
        <taxon>Zoopagomycota</taxon>
        <taxon>Kickxellomycotina</taxon>
        <taxon>Kickxellomycetes</taxon>
        <taxon>Kickxellales</taxon>
        <taxon>Kickxellaceae</taxon>
        <taxon>Coemansia</taxon>
    </lineage>
</organism>
<dbReference type="GO" id="GO:0005634">
    <property type="term" value="C:nucleus"/>
    <property type="evidence" value="ECO:0007669"/>
    <property type="project" value="TreeGrafter"/>
</dbReference>
<dbReference type="OrthoDB" id="244495at2759"/>
<dbReference type="GO" id="GO:0019901">
    <property type="term" value="F:protein kinase binding"/>
    <property type="evidence" value="ECO:0007669"/>
    <property type="project" value="InterPro"/>
</dbReference>
<dbReference type="AlphaFoldDB" id="A0A9W8CZR6"/>
<protein>
    <recommendedName>
        <fullName evidence="3">Cyclin N-terminal domain-containing protein</fullName>
    </recommendedName>
</protein>
<gene>
    <name evidence="1" type="ORF">LPJ61_001255</name>
</gene>
<dbReference type="Gene3D" id="1.10.472.10">
    <property type="entry name" value="Cyclin-like"/>
    <property type="match status" value="1"/>
</dbReference>
<dbReference type="GO" id="GO:0000307">
    <property type="term" value="C:cyclin-dependent protein kinase holoenzyme complex"/>
    <property type="evidence" value="ECO:0007669"/>
    <property type="project" value="TreeGrafter"/>
</dbReference>
<sequence>MYMPAQLFAPAYAVGGPTDGGNVSNEQLAAVAAQAFAKLWTVQHTHESLRQFQVFCQELLCSTQIAVPIVMLALLYVNSFRRRFPLLHGGSGSEYRMFVVALMLASKFLEDNTFTTKTWSEVSRLPAGELVIMQREFLNALEHRLHVSVNDYRTWVHQLHAMMTDDAGKGARSMALSMSPSAFAPADVRTPADTQVVPSPTALHVHELPAAELLPSPPAKRMRYAQPAAHMCPALEPIAVPPRQLMQPQIYTPPSSAGAGFAHADFTFKAPAMAALPHSAAGAYFAHPHSAGVVPVFSAAQGYLATLAASMTPASAGPTVLAFPQRQHSQIGLFGAPPPLTTRYSAFAQSSGLGQQPPQADFGLTASVAAALASNYPAMCYRAPAFAPGAAAALPIFNYGA</sequence>
<evidence type="ECO:0000313" key="2">
    <source>
        <dbReference type="Proteomes" id="UP001143981"/>
    </source>
</evidence>
<dbReference type="Pfam" id="PF08613">
    <property type="entry name" value="Cyclin"/>
    <property type="match status" value="1"/>
</dbReference>
<dbReference type="InterPro" id="IPR036915">
    <property type="entry name" value="Cyclin-like_sf"/>
</dbReference>
<evidence type="ECO:0000313" key="1">
    <source>
        <dbReference type="EMBL" id="KAJ1734075.1"/>
    </source>
</evidence>
<dbReference type="GO" id="GO:0016538">
    <property type="term" value="F:cyclin-dependent protein serine/threonine kinase regulator activity"/>
    <property type="evidence" value="ECO:0007669"/>
    <property type="project" value="TreeGrafter"/>
</dbReference>
<dbReference type="Proteomes" id="UP001143981">
    <property type="component" value="Unassembled WGS sequence"/>
</dbReference>
<dbReference type="PANTHER" id="PTHR15615">
    <property type="match status" value="1"/>
</dbReference>
<reference evidence="1" key="1">
    <citation type="submission" date="2022-07" db="EMBL/GenBank/DDBJ databases">
        <title>Phylogenomic reconstructions and comparative analyses of Kickxellomycotina fungi.</title>
        <authorList>
            <person name="Reynolds N.K."/>
            <person name="Stajich J.E."/>
            <person name="Barry K."/>
            <person name="Grigoriev I.V."/>
            <person name="Crous P."/>
            <person name="Smith M.E."/>
        </authorList>
    </citation>
    <scope>NUCLEOTIDE SEQUENCE</scope>
    <source>
        <strain evidence="1">BCRC 34381</strain>
    </source>
</reference>
<comment type="caution">
    <text evidence="1">The sequence shown here is derived from an EMBL/GenBank/DDBJ whole genome shotgun (WGS) entry which is preliminary data.</text>
</comment>
<dbReference type="EMBL" id="JANBOI010000097">
    <property type="protein sequence ID" value="KAJ1734075.1"/>
    <property type="molecule type" value="Genomic_DNA"/>
</dbReference>
<proteinExistence type="predicted"/>
<name>A0A9W8CZR6_9FUNG</name>
<accession>A0A9W8CZR6</accession>